<dbReference type="Gene3D" id="2.40.10.350">
    <property type="entry name" value="Rod shape-determining protein MreC, domain 2"/>
    <property type="match status" value="1"/>
</dbReference>
<keyword evidence="3" id="KW-0133">Cell shape</keyword>
<evidence type="ECO:0000256" key="3">
    <source>
        <dbReference type="ARBA" id="ARBA00022960"/>
    </source>
</evidence>
<dbReference type="Pfam" id="PF04085">
    <property type="entry name" value="MreC"/>
    <property type="match status" value="1"/>
</dbReference>
<dbReference type="Gene3D" id="2.40.10.340">
    <property type="entry name" value="Rod shape-determining protein MreC, domain 1"/>
    <property type="match status" value="1"/>
</dbReference>
<proteinExistence type="inferred from homology"/>
<evidence type="ECO:0000259" key="6">
    <source>
        <dbReference type="Pfam" id="PF04085"/>
    </source>
</evidence>
<dbReference type="PANTHER" id="PTHR34138:SF1">
    <property type="entry name" value="CELL SHAPE-DETERMINING PROTEIN MREC"/>
    <property type="match status" value="1"/>
</dbReference>
<feature type="domain" description="Rod shape-determining protein MreC beta-barrel core" evidence="6">
    <location>
        <begin position="119"/>
        <end position="262"/>
    </location>
</feature>
<dbReference type="KEGG" id="reo:HUE58_00135"/>
<gene>
    <name evidence="7" type="primary">mreC</name>
    <name evidence="7" type="ORF">HUE58_00135</name>
</gene>
<dbReference type="NCBIfam" id="TIGR00219">
    <property type="entry name" value="mreC"/>
    <property type="match status" value="1"/>
</dbReference>
<dbReference type="AlphaFoldDB" id="A0A6N0HMT4"/>
<dbReference type="GO" id="GO:0008360">
    <property type="term" value="P:regulation of cell shape"/>
    <property type="evidence" value="ECO:0007669"/>
    <property type="project" value="UniProtKB-KW"/>
</dbReference>
<keyword evidence="8" id="KW-1185">Reference proteome</keyword>
<evidence type="ECO:0000256" key="2">
    <source>
        <dbReference type="ARBA" id="ARBA00013855"/>
    </source>
</evidence>
<dbReference type="RefSeq" id="WP_174605088.1">
    <property type="nucleotide sequence ID" value="NZ_CP054490.1"/>
</dbReference>
<evidence type="ECO:0000313" key="7">
    <source>
        <dbReference type="EMBL" id="QKQ23648.1"/>
    </source>
</evidence>
<name>A0A6N0HMT4_9GAMM</name>
<accession>A0A6N0HMT4</accession>
<evidence type="ECO:0000256" key="5">
    <source>
        <dbReference type="SAM" id="Coils"/>
    </source>
</evidence>
<organism evidence="7 8">
    <name type="scientific">Candidatus Ruthia endofausta</name>
    <dbReference type="NCBI Taxonomy" id="2738852"/>
    <lineage>
        <taxon>Bacteria</taxon>
        <taxon>Pseudomonadati</taxon>
        <taxon>Pseudomonadota</taxon>
        <taxon>Gammaproteobacteria</taxon>
        <taxon>Candidatus Pseudothioglobaceae</taxon>
        <taxon>Candidatus Ruthturnera</taxon>
    </lineage>
</organism>
<evidence type="ECO:0000313" key="8">
    <source>
        <dbReference type="Proteomes" id="UP000509429"/>
    </source>
</evidence>
<dbReference type="Proteomes" id="UP000509429">
    <property type="component" value="Chromosome"/>
</dbReference>
<dbReference type="PIRSF" id="PIRSF038471">
    <property type="entry name" value="MreC"/>
    <property type="match status" value="1"/>
</dbReference>
<keyword evidence="5" id="KW-0175">Coiled coil</keyword>
<feature type="coiled-coil region" evidence="5">
    <location>
        <begin position="61"/>
        <end position="88"/>
    </location>
</feature>
<reference evidence="7 8" key="1">
    <citation type="submission" date="2020-05" db="EMBL/GenBank/DDBJ databases">
        <title>Horizontal transmission and recombination maintain forever young bacterial symbiont genomes.</title>
        <authorList>
            <person name="Russell S.L."/>
            <person name="Pepper-Tunick E."/>
            <person name="Svedberg J."/>
            <person name="Byrne A."/>
            <person name="Ruelas Castillo J."/>
            <person name="Vollmers C."/>
            <person name="Beinart R.A."/>
            <person name="Corbett-Detig R."/>
        </authorList>
    </citation>
    <scope>NUCLEOTIDE SEQUENCE [LARGE SCALE GENOMIC DNA]</scope>
    <source>
        <strain evidence="7">JDF_Ridge</strain>
    </source>
</reference>
<dbReference type="InterPro" id="IPR007221">
    <property type="entry name" value="MreC"/>
</dbReference>
<dbReference type="InterPro" id="IPR042177">
    <property type="entry name" value="Cell/Rod_1"/>
</dbReference>
<comment type="similarity">
    <text evidence="1">Belongs to the MreC family.</text>
</comment>
<dbReference type="GO" id="GO:0005886">
    <property type="term" value="C:plasma membrane"/>
    <property type="evidence" value="ECO:0007669"/>
    <property type="project" value="TreeGrafter"/>
</dbReference>
<dbReference type="EMBL" id="CP054490">
    <property type="protein sequence ID" value="QKQ23648.1"/>
    <property type="molecule type" value="Genomic_DNA"/>
</dbReference>
<evidence type="ECO:0000256" key="1">
    <source>
        <dbReference type="ARBA" id="ARBA00009369"/>
    </source>
</evidence>
<sequence length="264" mass="29630">MKFLKLFIPVIIAILLILSDYKFSYLNHLRQPIATLISPIYMMVNLPSQIYIWIDEQGTSKSQLIRNNNNLHRELLKLKAKLQTYNALTLENKKLQALLGSSYAIKQQNFTLARISALSQSRLKKQIIINKGSSSGIKVGQVALSAKGIIGQVSRTTPLYSTILMASDPTQHVPVKNERSGIRGISRGVAENNHLLDVEFIEPNLDVKVGDVFLSSAIGSKFPNGYPLGRVIRVEEHQNEPFLHIQLEPTQTLEQLEFVIITTD</sequence>
<dbReference type="InterPro" id="IPR042175">
    <property type="entry name" value="Cell/Rod_MreC_2"/>
</dbReference>
<dbReference type="PANTHER" id="PTHR34138">
    <property type="entry name" value="CELL SHAPE-DETERMINING PROTEIN MREC"/>
    <property type="match status" value="1"/>
</dbReference>
<dbReference type="InterPro" id="IPR055342">
    <property type="entry name" value="MreC_beta-barrel_core"/>
</dbReference>
<protein>
    <recommendedName>
        <fullName evidence="2">Cell shape-determining protein MreC</fullName>
    </recommendedName>
    <alternativeName>
        <fullName evidence="4">Cell shape protein MreC</fullName>
    </alternativeName>
</protein>
<evidence type="ECO:0000256" key="4">
    <source>
        <dbReference type="ARBA" id="ARBA00032089"/>
    </source>
</evidence>